<sequence>MTIQITVRLDDDLVQAVDALVAEGRARSRASVVELALERHLRRELATRDVEILRGDPPGTDLDALAAWTQQLPASSQVD</sequence>
<dbReference type="Gene3D" id="1.10.1220.10">
    <property type="entry name" value="Met repressor-like"/>
    <property type="match status" value="1"/>
</dbReference>
<feature type="domain" description="Ribbon-helix-helix protein CopG" evidence="1">
    <location>
        <begin position="4"/>
        <end position="44"/>
    </location>
</feature>
<protein>
    <submittedName>
        <fullName evidence="2">Ribbon-helix-helix protein, CopG family</fullName>
    </submittedName>
</protein>
<dbReference type="Pfam" id="PF01402">
    <property type="entry name" value="RHH_1"/>
    <property type="match status" value="1"/>
</dbReference>
<evidence type="ECO:0000313" key="3">
    <source>
        <dbReference type="Proteomes" id="UP000604241"/>
    </source>
</evidence>
<dbReference type="CDD" id="cd22231">
    <property type="entry name" value="RHH_NikR_HicB-like"/>
    <property type="match status" value="1"/>
</dbReference>
<gene>
    <name evidence="2" type="ORF">H9657_09225</name>
</gene>
<dbReference type="Proteomes" id="UP000604241">
    <property type="component" value="Unassembled WGS sequence"/>
</dbReference>
<dbReference type="InterPro" id="IPR002145">
    <property type="entry name" value="CopG"/>
</dbReference>
<reference evidence="2 3" key="1">
    <citation type="submission" date="2020-08" db="EMBL/GenBank/DDBJ databases">
        <title>A Genomic Blueprint of the Chicken Gut Microbiome.</title>
        <authorList>
            <person name="Gilroy R."/>
            <person name="Ravi A."/>
            <person name="Getino M."/>
            <person name="Pursley I."/>
            <person name="Horton D.L."/>
            <person name="Alikhan N.-F."/>
            <person name="Baker D."/>
            <person name="Gharbi K."/>
            <person name="Hall N."/>
            <person name="Watson M."/>
            <person name="Adriaenssens E.M."/>
            <person name="Foster-Nyarko E."/>
            <person name="Jarju S."/>
            <person name="Secka A."/>
            <person name="Antonio M."/>
            <person name="Oren A."/>
            <person name="Chaudhuri R."/>
            <person name="La Ragione R.M."/>
            <person name="Hildebrand F."/>
            <person name="Pallen M.J."/>
        </authorList>
    </citation>
    <scope>NUCLEOTIDE SEQUENCE [LARGE SCALE GENOMIC DNA]</scope>
    <source>
        <strain evidence="2 3">Sa3CUA2</strain>
    </source>
</reference>
<dbReference type="SUPFAM" id="SSF47598">
    <property type="entry name" value="Ribbon-helix-helix"/>
    <property type="match status" value="1"/>
</dbReference>
<proteinExistence type="predicted"/>
<keyword evidence="3" id="KW-1185">Reference proteome</keyword>
<accession>A0ABR8QDF1</accession>
<dbReference type="RefSeq" id="WP_191782645.1">
    <property type="nucleotide sequence ID" value="NZ_JACSQV010000007.1"/>
</dbReference>
<comment type="caution">
    <text evidence="2">The sequence shown here is derived from an EMBL/GenBank/DDBJ whole genome shotgun (WGS) entry which is preliminary data.</text>
</comment>
<dbReference type="InterPro" id="IPR010985">
    <property type="entry name" value="Ribbon_hlx_hlx"/>
</dbReference>
<name>A0ABR8QDF1_9CELL</name>
<dbReference type="InterPro" id="IPR013321">
    <property type="entry name" value="Arc_rbn_hlx_hlx"/>
</dbReference>
<evidence type="ECO:0000313" key="2">
    <source>
        <dbReference type="EMBL" id="MBD7918457.1"/>
    </source>
</evidence>
<dbReference type="EMBL" id="JACSQV010000007">
    <property type="protein sequence ID" value="MBD7918457.1"/>
    <property type="molecule type" value="Genomic_DNA"/>
</dbReference>
<evidence type="ECO:0000259" key="1">
    <source>
        <dbReference type="Pfam" id="PF01402"/>
    </source>
</evidence>
<organism evidence="2 3">
    <name type="scientific">Cellulomonas avistercoris</name>
    <dbReference type="NCBI Taxonomy" id="2762242"/>
    <lineage>
        <taxon>Bacteria</taxon>
        <taxon>Bacillati</taxon>
        <taxon>Actinomycetota</taxon>
        <taxon>Actinomycetes</taxon>
        <taxon>Micrococcales</taxon>
        <taxon>Cellulomonadaceae</taxon>
        <taxon>Cellulomonas</taxon>
    </lineage>
</organism>